<gene>
    <name evidence="1" type="ORF">VTAP4600_A1848</name>
</gene>
<accession>A0A2N8ZD54</accession>
<dbReference type="Proteomes" id="UP000235828">
    <property type="component" value="Chromosome A"/>
</dbReference>
<evidence type="ECO:0000313" key="1">
    <source>
        <dbReference type="EMBL" id="SON49827.1"/>
    </source>
</evidence>
<evidence type="ECO:0000313" key="2">
    <source>
        <dbReference type="Proteomes" id="UP000235828"/>
    </source>
</evidence>
<keyword evidence="2" id="KW-1185">Reference proteome</keyword>
<protein>
    <submittedName>
        <fullName evidence="1">Uncharacterized protein</fullName>
    </submittedName>
</protein>
<reference evidence="1 2" key="1">
    <citation type="submission" date="2017-10" db="EMBL/GenBank/DDBJ databases">
        <authorList>
            <person name="Banno H."/>
            <person name="Chua N.-H."/>
        </authorList>
    </citation>
    <scope>NUCLEOTIDE SEQUENCE [LARGE SCALE GENOMIC DNA]</scope>
    <source>
        <strain evidence="1">Vibrio tapetis CECT4600</strain>
    </source>
</reference>
<dbReference type="RefSeq" id="WP_102522433.1">
    <property type="nucleotide sequence ID" value="NZ_LT960611.1"/>
</dbReference>
<proteinExistence type="predicted"/>
<dbReference type="EMBL" id="LT960611">
    <property type="protein sequence ID" value="SON49827.1"/>
    <property type="molecule type" value="Genomic_DNA"/>
</dbReference>
<name>A0A2N8ZD54_9VIBR</name>
<organism evidence="1 2">
    <name type="scientific">Vibrio tapetis subsp. tapetis</name>
    <dbReference type="NCBI Taxonomy" id="1671868"/>
    <lineage>
        <taxon>Bacteria</taxon>
        <taxon>Pseudomonadati</taxon>
        <taxon>Pseudomonadota</taxon>
        <taxon>Gammaproteobacteria</taxon>
        <taxon>Vibrionales</taxon>
        <taxon>Vibrionaceae</taxon>
        <taxon>Vibrio</taxon>
    </lineage>
</organism>
<dbReference type="KEGG" id="vta:A1848"/>
<dbReference type="AlphaFoldDB" id="A0A2N8ZD54"/>
<sequence>MEFVLKLRQNLKTTLLNRLFNINKKRKTSPNPKYLAEPLSQHMQKDIGLEMEQNSDKDYTKFL</sequence>